<dbReference type="Proteomes" id="UP000054172">
    <property type="component" value="Unassembled WGS sequence"/>
</dbReference>
<dbReference type="STRING" id="1702214.AL399_02490"/>
<evidence type="ECO:0000256" key="1">
    <source>
        <dbReference type="ARBA" id="ARBA00023125"/>
    </source>
</evidence>
<accession>A0A0Q4B8M5</accession>
<dbReference type="EMBL" id="LIIK01000008">
    <property type="protein sequence ID" value="KQM09261.1"/>
    <property type="molecule type" value="Genomic_DNA"/>
</dbReference>
<dbReference type="InterPro" id="IPR000551">
    <property type="entry name" value="MerR-type_HTH_dom"/>
</dbReference>
<dbReference type="PANTHER" id="PTHR30204">
    <property type="entry name" value="REDOX-CYCLING DRUG-SENSING TRANSCRIPTIONAL ACTIVATOR SOXR"/>
    <property type="match status" value="1"/>
</dbReference>
<proteinExistence type="predicted"/>
<dbReference type="InterPro" id="IPR047057">
    <property type="entry name" value="MerR_fam"/>
</dbReference>
<protein>
    <recommendedName>
        <fullName evidence="2">HTH merR-type domain-containing protein</fullName>
    </recommendedName>
</protein>
<keyword evidence="1" id="KW-0238">DNA-binding</keyword>
<dbReference type="PROSITE" id="PS50937">
    <property type="entry name" value="HTH_MERR_2"/>
    <property type="match status" value="1"/>
</dbReference>
<dbReference type="SUPFAM" id="SSF46955">
    <property type="entry name" value="Putative DNA-binding domain"/>
    <property type="match status" value="1"/>
</dbReference>
<evidence type="ECO:0000313" key="4">
    <source>
        <dbReference type="Proteomes" id="UP000054172"/>
    </source>
</evidence>
<dbReference type="GO" id="GO:0003677">
    <property type="term" value="F:DNA binding"/>
    <property type="evidence" value="ECO:0007669"/>
    <property type="project" value="UniProtKB-KW"/>
</dbReference>
<dbReference type="PANTHER" id="PTHR30204:SF15">
    <property type="entry name" value="BLL5018 PROTEIN"/>
    <property type="match status" value="1"/>
</dbReference>
<reference evidence="3" key="1">
    <citation type="submission" date="2015-08" db="EMBL/GenBank/DDBJ databases">
        <title>Candidatus Bacteriodes Periocalifornicus.</title>
        <authorList>
            <person name="McLean J.S."/>
            <person name="Kelley S."/>
        </authorList>
    </citation>
    <scope>NUCLEOTIDE SEQUENCE [LARGE SCALE GENOMIC DNA]</scope>
    <source>
        <strain evidence="3">12B</strain>
    </source>
</reference>
<dbReference type="GO" id="GO:0003700">
    <property type="term" value="F:DNA-binding transcription factor activity"/>
    <property type="evidence" value="ECO:0007669"/>
    <property type="project" value="InterPro"/>
</dbReference>
<sequence length="112" mass="13565">MESDNQDSKHRLYYSIKEVAKLLNEEPTTLRYWERNFPQLQPRRSGNGRRQYTLENVEVLRKIRHMLREEGFSISRARGRLEQLGSEEMRRIEILASLNRMRVLLHELRKLV</sequence>
<gene>
    <name evidence="3" type="ORF">AL399_02490</name>
</gene>
<comment type="caution">
    <text evidence="3">The sequence shown here is derived from an EMBL/GenBank/DDBJ whole genome shotgun (WGS) entry which is preliminary data.</text>
</comment>
<organism evidence="3 4">
    <name type="scientific">Candidatus [Bacteroides] periocalifornicus</name>
    <dbReference type="NCBI Taxonomy" id="1702214"/>
    <lineage>
        <taxon>Bacteria</taxon>
        <taxon>Pseudomonadati</taxon>
        <taxon>Bacteroidota</taxon>
    </lineage>
</organism>
<evidence type="ECO:0000313" key="3">
    <source>
        <dbReference type="EMBL" id="KQM09261.1"/>
    </source>
</evidence>
<dbReference type="PATRIC" id="fig|1702214.3.peg.688"/>
<dbReference type="InterPro" id="IPR009061">
    <property type="entry name" value="DNA-bd_dom_put_sf"/>
</dbReference>
<dbReference type="SMART" id="SM00422">
    <property type="entry name" value="HTH_MERR"/>
    <property type="match status" value="1"/>
</dbReference>
<dbReference type="AlphaFoldDB" id="A0A0Q4B8M5"/>
<dbReference type="Pfam" id="PF13411">
    <property type="entry name" value="MerR_1"/>
    <property type="match status" value="1"/>
</dbReference>
<name>A0A0Q4B8M5_9BACT</name>
<evidence type="ECO:0000259" key="2">
    <source>
        <dbReference type="PROSITE" id="PS50937"/>
    </source>
</evidence>
<feature type="domain" description="HTH merR-type" evidence="2">
    <location>
        <begin position="13"/>
        <end position="83"/>
    </location>
</feature>
<keyword evidence="4" id="KW-1185">Reference proteome</keyword>
<dbReference type="Gene3D" id="1.10.1660.10">
    <property type="match status" value="1"/>
</dbReference>